<dbReference type="InterPro" id="IPR017937">
    <property type="entry name" value="Thioredoxin_CS"/>
</dbReference>
<evidence type="ECO:0000256" key="5">
    <source>
        <dbReference type="RuleBase" id="RU004208"/>
    </source>
</evidence>
<dbReference type="Proteomes" id="UP001208570">
    <property type="component" value="Unassembled WGS sequence"/>
</dbReference>
<dbReference type="InterPro" id="IPR013766">
    <property type="entry name" value="Thioredoxin_domain"/>
</dbReference>
<feature type="region of interest" description="Disordered" evidence="6">
    <location>
        <begin position="363"/>
        <end position="384"/>
    </location>
</feature>
<feature type="domain" description="Thioredoxin" evidence="8">
    <location>
        <begin position="102"/>
        <end position="225"/>
    </location>
</feature>
<evidence type="ECO:0000259" key="8">
    <source>
        <dbReference type="PROSITE" id="PS51352"/>
    </source>
</evidence>
<protein>
    <recommendedName>
        <fullName evidence="8">Thioredoxin domain-containing protein</fullName>
    </recommendedName>
</protein>
<dbReference type="PROSITE" id="PS51352">
    <property type="entry name" value="THIOREDOXIN_2"/>
    <property type="match status" value="4"/>
</dbReference>
<dbReference type="InterPro" id="IPR036249">
    <property type="entry name" value="Thioredoxin-like_sf"/>
</dbReference>
<comment type="caution">
    <text evidence="9">The sequence shown here is derived from an EMBL/GenBank/DDBJ whole genome shotgun (WGS) entry which is preliminary data.</text>
</comment>
<feature type="domain" description="Thioredoxin" evidence="8">
    <location>
        <begin position="369"/>
        <end position="491"/>
    </location>
</feature>
<keyword evidence="10" id="KW-1185">Reference proteome</keyword>
<feature type="domain" description="Thioredoxin" evidence="8">
    <location>
        <begin position="497"/>
        <end position="613"/>
    </location>
</feature>
<keyword evidence="4" id="KW-0676">Redox-active center</keyword>
<evidence type="ECO:0000256" key="3">
    <source>
        <dbReference type="ARBA" id="ARBA00022737"/>
    </source>
</evidence>
<dbReference type="InterPro" id="IPR051063">
    <property type="entry name" value="PDI"/>
</dbReference>
<dbReference type="InterPro" id="IPR005788">
    <property type="entry name" value="PDI_thioredoxin-like_dom"/>
</dbReference>
<dbReference type="AlphaFoldDB" id="A0AAD9JLN6"/>
<accession>A0AAD9JLN6</accession>
<dbReference type="GO" id="GO:0006457">
    <property type="term" value="P:protein folding"/>
    <property type="evidence" value="ECO:0007669"/>
    <property type="project" value="TreeGrafter"/>
</dbReference>
<comment type="similarity">
    <text evidence="1 5">Belongs to the protein disulfide isomerase family.</text>
</comment>
<dbReference type="PROSITE" id="PS00194">
    <property type="entry name" value="THIOREDOXIN_1"/>
    <property type="match status" value="4"/>
</dbReference>
<keyword evidence="2 7" id="KW-0732">Signal</keyword>
<dbReference type="Pfam" id="PF00085">
    <property type="entry name" value="Thioredoxin"/>
    <property type="match status" value="4"/>
</dbReference>
<evidence type="ECO:0000256" key="7">
    <source>
        <dbReference type="SAM" id="SignalP"/>
    </source>
</evidence>
<dbReference type="GO" id="GO:0005783">
    <property type="term" value="C:endoplasmic reticulum"/>
    <property type="evidence" value="ECO:0007669"/>
    <property type="project" value="TreeGrafter"/>
</dbReference>
<evidence type="ECO:0000313" key="9">
    <source>
        <dbReference type="EMBL" id="KAK2154753.1"/>
    </source>
</evidence>
<evidence type="ECO:0000256" key="4">
    <source>
        <dbReference type="ARBA" id="ARBA00023284"/>
    </source>
</evidence>
<dbReference type="EMBL" id="JAODUP010000258">
    <property type="protein sequence ID" value="KAK2154753.1"/>
    <property type="molecule type" value="Genomic_DNA"/>
</dbReference>
<dbReference type="PANTHER" id="PTHR45672:SF3">
    <property type="entry name" value="THIOREDOXIN DOMAIN-CONTAINING PROTEIN 5"/>
    <property type="match status" value="1"/>
</dbReference>
<evidence type="ECO:0000256" key="2">
    <source>
        <dbReference type="ARBA" id="ARBA00022729"/>
    </source>
</evidence>
<dbReference type="NCBIfam" id="TIGR01126">
    <property type="entry name" value="pdi_dom"/>
    <property type="match status" value="3"/>
</dbReference>
<keyword evidence="3" id="KW-0677">Repeat</keyword>
<reference evidence="9" key="1">
    <citation type="journal article" date="2023" name="Mol. Biol. Evol.">
        <title>Third-Generation Sequencing Reveals the Adaptive Role of the Epigenome in Three Deep-Sea Polychaetes.</title>
        <authorList>
            <person name="Perez M."/>
            <person name="Aroh O."/>
            <person name="Sun Y."/>
            <person name="Lan Y."/>
            <person name="Juniper S.K."/>
            <person name="Young C.R."/>
            <person name="Angers B."/>
            <person name="Qian P.Y."/>
        </authorList>
    </citation>
    <scope>NUCLEOTIDE SEQUENCE</scope>
    <source>
        <strain evidence="9">P08H-3</strain>
    </source>
</reference>
<evidence type="ECO:0000256" key="6">
    <source>
        <dbReference type="SAM" id="MobiDB-lite"/>
    </source>
</evidence>
<dbReference type="GO" id="GO:0003756">
    <property type="term" value="F:protein disulfide isomerase activity"/>
    <property type="evidence" value="ECO:0007669"/>
    <property type="project" value="InterPro"/>
</dbReference>
<dbReference type="SUPFAM" id="SSF52833">
    <property type="entry name" value="Thioredoxin-like"/>
    <property type="match status" value="5"/>
</dbReference>
<feature type="domain" description="Thioredoxin" evidence="8">
    <location>
        <begin position="232"/>
        <end position="362"/>
    </location>
</feature>
<feature type="signal peptide" evidence="7">
    <location>
        <begin position="1"/>
        <end position="20"/>
    </location>
</feature>
<dbReference type="PANTHER" id="PTHR45672">
    <property type="entry name" value="PROTEIN DISULFIDE-ISOMERASE C17H9.14C-RELATED"/>
    <property type="match status" value="1"/>
</dbReference>
<evidence type="ECO:0000256" key="1">
    <source>
        <dbReference type="ARBA" id="ARBA00006347"/>
    </source>
</evidence>
<feature type="compositionally biased region" description="Acidic residues" evidence="6">
    <location>
        <begin position="372"/>
        <end position="383"/>
    </location>
</feature>
<name>A0AAD9JLN6_9ANNE</name>
<feature type="chain" id="PRO_5042182278" description="Thioredoxin domain-containing protein" evidence="7">
    <location>
        <begin position="21"/>
        <end position="616"/>
    </location>
</feature>
<evidence type="ECO:0000313" key="10">
    <source>
        <dbReference type="Proteomes" id="UP001208570"/>
    </source>
</evidence>
<organism evidence="9 10">
    <name type="scientific">Paralvinella palmiformis</name>
    <dbReference type="NCBI Taxonomy" id="53620"/>
    <lineage>
        <taxon>Eukaryota</taxon>
        <taxon>Metazoa</taxon>
        <taxon>Spiralia</taxon>
        <taxon>Lophotrochozoa</taxon>
        <taxon>Annelida</taxon>
        <taxon>Polychaeta</taxon>
        <taxon>Sedentaria</taxon>
        <taxon>Canalipalpata</taxon>
        <taxon>Terebellida</taxon>
        <taxon>Terebelliformia</taxon>
        <taxon>Alvinellidae</taxon>
        <taxon>Paralvinella</taxon>
    </lineage>
</organism>
<sequence>MSAVWRFSILVFFLIAVSVADDSHGENVIQYTEDTFTEEITKKPHFVMFFAPCLKFFNGDEDPIKYSGPRTLEALDKFIGEKLNSPDDEESMKPLQKCLESDAISTQAKDDSLSIEVTDGLYVLTDKTFNDVIAKGHTFVKFFAPWCGHCKNLAPTWDALAKEYEHNTAINIAKVDCTQHGTVCQSFGVRGYPTLILFKDGEKMEQYRGSREQTALSDFVMSKSNIKDKEREITREKIPDRKEGVDGAGAAIEVTNGLFILTDKTFDDAISKGHTFVKFFAPWCGHCKRLAPTWDALAKEYEHSAAINIAKVDCTQHESVCSENNINGYPTLIFFKDGKKLDEYQGPREQESLSKFIRTNSGLADSGKEEEKQPEEDKEDEGVPEGLTILTAENFVKIIHEEHALVMFYAPWCPHCKSLTPVWNKLAKEYTGHDNVIIGKVDCTEHRQLCSSNDVKGYPTLHYFRDGKRAEKYTGGRDPHSLIRFMDKKLLTVTDEQREALKSADGSVIHLDSKTFETEISKGFTFVKFFAPWCGHCKALAPTWAKLSNSFRSSPNIKIAKIDCTLEEALCESHDIEGFPTLYLFHNGQKMSEHKGERDLETLRKFVLDQVPHDEL</sequence>
<proteinExistence type="inferred from homology"/>
<gene>
    <name evidence="9" type="ORF">LSH36_258g02039</name>
</gene>
<dbReference type="PRINTS" id="PR00421">
    <property type="entry name" value="THIOREDOXIN"/>
</dbReference>
<dbReference type="Gene3D" id="3.40.30.10">
    <property type="entry name" value="Glutaredoxin"/>
    <property type="match status" value="4"/>
</dbReference>